<dbReference type="OrthoDB" id="10624417at2759"/>
<protein>
    <submittedName>
        <fullName evidence="1 2">Uncharacterized protein</fullName>
    </submittedName>
</protein>
<dbReference type="HOGENOM" id="CLU_2431651_0_0_1"/>
<dbReference type="AlphaFoldDB" id="L1JR50"/>
<evidence type="ECO:0000313" key="1">
    <source>
        <dbReference type="EMBL" id="EKX50568.1"/>
    </source>
</evidence>
<dbReference type="Proteomes" id="UP000011087">
    <property type="component" value="Unassembled WGS sequence"/>
</dbReference>
<reference evidence="1 3" key="1">
    <citation type="journal article" date="2012" name="Nature">
        <title>Algal genomes reveal evolutionary mosaicism and the fate of nucleomorphs.</title>
        <authorList>
            <consortium name="DOE Joint Genome Institute"/>
            <person name="Curtis B.A."/>
            <person name="Tanifuji G."/>
            <person name="Burki F."/>
            <person name="Gruber A."/>
            <person name="Irimia M."/>
            <person name="Maruyama S."/>
            <person name="Arias M.C."/>
            <person name="Ball S.G."/>
            <person name="Gile G.H."/>
            <person name="Hirakawa Y."/>
            <person name="Hopkins J.F."/>
            <person name="Kuo A."/>
            <person name="Rensing S.A."/>
            <person name="Schmutz J."/>
            <person name="Symeonidi A."/>
            <person name="Elias M."/>
            <person name="Eveleigh R.J."/>
            <person name="Herman E.K."/>
            <person name="Klute M.J."/>
            <person name="Nakayama T."/>
            <person name="Obornik M."/>
            <person name="Reyes-Prieto A."/>
            <person name="Armbrust E.V."/>
            <person name="Aves S.J."/>
            <person name="Beiko R.G."/>
            <person name="Coutinho P."/>
            <person name="Dacks J.B."/>
            <person name="Durnford D.G."/>
            <person name="Fast N.M."/>
            <person name="Green B.R."/>
            <person name="Grisdale C.J."/>
            <person name="Hempel F."/>
            <person name="Henrissat B."/>
            <person name="Hoppner M.P."/>
            <person name="Ishida K."/>
            <person name="Kim E."/>
            <person name="Koreny L."/>
            <person name="Kroth P.G."/>
            <person name="Liu Y."/>
            <person name="Malik S.B."/>
            <person name="Maier U.G."/>
            <person name="McRose D."/>
            <person name="Mock T."/>
            <person name="Neilson J.A."/>
            <person name="Onodera N.T."/>
            <person name="Poole A.M."/>
            <person name="Pritham E.J."/>
            <person name="Richards T.A."/>
            <person name="Rocap G."/>
            <person name="Roy S.W."/>
            <person name="Sarai C."/>
            <person name="Schaack S."/>
            <person name="Shirato S."/>
            <person name="Slamovits C.H."/>
            <person name="Spencer D.F."/>
            <person name="Suzuki S."/>
            <person name="Worden A.Z."/>
            <person name="Zauner S."/>
            <person name="Barry K."/>
            <person name="Bell C."/>
            <person name="Bharti A.K."/>
            <person name="Crow J.A."/>
            <person name="Grimwood J."/>
            <person name="Kramer R."/>
            <person name="Lindquist E."/>
            <person name="Lucas S."/>
            <person name="Salamov A."/>
            <person name="McFadden G.I."/>
            <person name="Lane C.E."/>
            <person name="Keeling P.J."/>
            <person name="Gray M.W."/>
            <person name="Grigoriev I.V."/>
            <person name="Archibald J.M."/>
        </authorList>
    </citation>
    <scope>NUCLEOTIDE SEQUENCE</scope>
    <source>
        <strain evidence="1 3">CCMP2712</strain>
    </source>
</reference>
<evidence type="ECO:0000313" key="2">
    <source>
        <dbReference type="EnsemblProtists" id="EKX50568"/>
    </source>
</evidence>
<dbReference type="KEGG" id="gtt:GUITHDRAFT_151190"/>
<organism evidence="1">
    <name type="scientific">Guillardia theta (strain CCMP2712)</name>
    <name type="common">Cryptophyte</name>
    <dbReference type="NCBI Taxonomy" id="905079"/>
    <lineage>
        <taxon>Eukaryota</taxon>
        <taxon>Cryptophyceae</taxon>
        <taxon>Pyrenomonadales</taxon>
        <taxon>Geminigeraceae</taxon>
        <taxon>Guillardia</taxon>
    </lineage>
</organism>
<dbReference type="GeneID" id="17307072"/>
<dbReference type="PaxDb" id="55529-EKX50568"/>
<dbReference type="RefSeq" id="XP_005837548.1">
    <property type="nucleotide sequence ID" value="XM_005837491.1"/>
</dbReference>
<reference evidence="2" key="3">
    <citation type="submission" date="2015-06" db="UniProtKB">
        <authorList>
            <consortium name="EnsemblProtists"/>
        </authorList>
    </citation>
    <scope>IDENTIFICATION</scope>
</reference>
<gene>
    <name evidence="1" type="ORF">GUITHDRAFT_151190</name>
</gene>
<evidence type="ECO:0000313" key="3">
    <source>
        <dbReference type="Proteomes" id="UP000011087"/>
    </source>
</evidence>
<name>L1JR50_GUITC</name>
<keyword evidence="3" id="KW-1185">Reference proteome</keyword>
<accession>L1JR50</accession>
<proteinExistence type="predicted"/>
<sequence>MVPWVRWPRDSDHFSTANKQILLQEPVELMMKDNAAQVMPLKEIMNRIVVDRKLHTGEVSDTQLAMADMKANKMGGRVVNGKSSLDCSPFC</sequence>
<dbReference type="EMBL" id="JH992978">
    <property type="protein sequence ID" value="EKX50568.1"/>
    <property type="molecule type" value="Genomic_DNA"/>
</dbReference>
<dbReference type="EnsemblProtists" id="EKX50568">
    <property type="protein sequence ID" value="EKX50568"/>
    <property type="gene ID" value="GUITHDRAFT_151190"/>
</dbReference>
<reference evidence="3" key="2">
    <citation type="submission" date="2012-11" db="EMBL/GenBank/DDBJ databases">
        <authorList>
            <person name="Kuo A."/>
            <person name="Curtis B.A."/>
            <person name="Tanifuji G."/>
            <person name="Burki F."/>
            <person name="Gruber A."/>
            <person name="Irimia M."/>
            <person name="Maruyama S."/>
            <person name="Arias M.C."/>
            <person name="Ball S.G."/>
            <person name="Gile G.H."/>
            <person name="Hirakawa Y."/>
            <person name="Hopkins J.F."/>
            <person name="Rensing S.A."/>
            <person name="Schmutz J."/>
            <person name="Symeonidi A."/>
            <person name="Elias M."/>
            <person name="Eveleigh R.J."/>
            <person name="Herman E.K."/>
            <person name="Klute M.J."/>
            <person name="Nakayama T."/>
            <person name="Obornik M."/>
            <person name="Reyes-Prieto A."/>
            <person name="Armbrust E.V."/>
            <person name="Aves S.J."/>
            <person name="Beiko R.G."/>
            <person name="Coutinho P."/>
            <person name="Dacks J.B."/>
            <person name="Durnford D.G."/>
            <person name="Fast N.M."/>
            <person name="Green B.R."/>
            <person name="Grisdale C."/>
            <person name="Hempe F."/>
            <person name="Henrissat B."/>
            <person name="Hoppner M.P."/>
            <person name="Ishida K.-I."/>
            <person name="Kim E."/>
            <person name="Koreny L."/>
            <person name="Kroth P.G."/>
            <person name="Liu Y."/>
            <person name="Malik S.-B."/>
            <person name="Maier U.G."/>
            <person name="McRose D."/>
            <person name="Mock T."/>
            <person name="Neilson J.A."/>
            <person name="Onodera N.T."/>
            <person name="Poole A.M."/>
            <person name="Pritham E.J."/>
            <person name="Richards T.A."/>
            <person name="Rocap G."/>
            <person name="Roy S.W."/>
            <person name="Sarai C."/>
            <person name="Schaack S."/>
            <person name="Shirato S."/>
            <person name="Slamovits C.H."/>
            <person name="Spencer D.F."/>
            <person name="Suzuki S."/>
            <person name="Worden A.Z."/>
            <person name="Zauner S."/>
            <person name="Barry K."/>
            <person name="Bell C."/>
            <person name="Bharti A.K."/>
            <person name="Crow J.A."/>
            <person name="Grimwood J."/>
            <person name="Kramer R."/>
            <person name="Lindquist E."/>
            <person name="Lucas S."/>
            <person name="Salamov A."/>
            <person name="McFadden G.I."/>
            <person name="Lane C.E."/>
            <person name="Keeling P.J."/>
            <person name="Gray M.W."/>
            <person name="Grigoriev I.V."/>
            <person name="Archibald J.M."/>
        </authorList>
    </citation>
    <scope>NUCLEOTIDE SEQUENCE</scope>
    <source>
        <strain evidence="3">CCMP2712</strain>
    </source>
</reference>